<protein>
    <submittedName>
        <fullName evidence="2">Uncharacterized protein</fullName>
    </submittedName>
</protein>
<feature type="transmembrane region" description="Helical" evidence="1">
    <location>
        <begin position="484"/>
        <end position="504"/>
    </location>
</feature>
<reference evidence="2 3" key="1">
    <citation type="submission" date="2024-03" db="EMBL/GenBank/DDBJ databases">
        <title>Human intestinal bacterial collection.</title>
        <authorList>
            <person name="Pauvert C."/>
            <person name="Hitch T.C.A."/>
            <person name="Clavel T."/>
        </authorList>
    </citation>
    <scope>NUCLEOTIDE SEQUENCE [LARGE SCALE GENOMIC DNA]</scope>
    <source>
        <strain evidence="2 3">CLA-AP-H29</strain>
    </source>
</reference>
<evidence type="ECO:0000256" key="1">
    <source>
        <dbReference type="SAM" id="Phobius"/>
    </source>
</evidence>
<keyword evidence="1" id="KW-0472">Membrane</keyword>
<feature type="transmembrane region" description="Helical" evidence="1">
    <location>
        <begin position="359"/>
        <end position="379"/>
    </location>
</feature>
<dbReference type="Proteomes" id="UP001464378">
    <property type="component" value="Unassembled WGS sequence"/>
</dbReference>
<comment type="caution">
    <text evidence="2">The sequence shown here is derived from an EMBL/GenBank/DDBJ whole genome shotgun (WGS) entry which is preliminary data.</text>
</comment>
<keyword evidence="1" id="KW-0812">Transmembrane</keyword>
<accession>A0ABV1E7R2</accession>
<feature type="transmembrane region" description="Helical" evidence="1">
    <location>
        <begin position="143"/>
        <end position="160"/>
    </location>
</feature>
<gene>
    <name evidence="2" type="ORF">WMO64_07690</name>
</gene>
<proteinExistence type="predicted"/>
<dbReference type="RefSeq" id="WP_349231601.1">
    <property type="nucleotide sequence ID" value="NZ_JBBMFK010000010.1"/>
</dbReference>
<evidence type="ECO:0000313" key="2">
    <source>
        <dbReference type="EMBL" id="MEQ2443350.1"/>
    </source>
</evidence>
<name>A0ABV1E7R2_9FIRM</name>
<feature type="transmembrane region" description="Helical" evidence="1">
    <location>
        <begin position="200"/>
        <end position="218"/>
    </location>
</feature>
<feature type="transmembrane region" description="Helical" evidence="1">
    <location>
        <begin position="54"/>
        <end position="77"/>
    </location>
</feature>
<feature type="transmembrane region" description="Helical" evidence="1">
    <location>
        <begin position="327"/>
        <end position="347"/>
    </location>
</feature>
<keyword evidence="1" id="KW-1133">Transmembrane helix</keyword>
<feature type="transmembrane region" description="Helical" evidence="1">
    <location>
        <begin position="422"/>
        <end position="441"/>
    </location>
</feature>
<keyword evidence="3" id="KW-1185">Reference proteome</keyword>
<feature type="transmembrane region" description="Helical" evidence="1">
    <location>
        <begin position="447"/>
        <end position="472"/>
    </location>
</feature>
<feature type="transmembrane region" description="Helical" evidence="1">
    <location>
        <begin position="510"/>
        <end position="530"/>
    </location>
</feature>
<dbReference type="EMBL" id="JBBMFK010000010">
    <property type="protein sequence ID" value="MEQ2443350.1"/>
    <property type="molecule type" value="Genomic_DNA"/>
</dbReference>
<feature type="transmembrane region" description="Helical" evidence="1">
    <location>
        <begin position="89"/>
        <end position="122"/>
    </location>
</feature>
<organism evidence="2 3">
    <name type="scientific">Pseudoflavonifractor intestinihominis</name>
    <dbReference type="NCBI Taxonomy" id="3133171"/>
    <lineage>
        <taxon>Bacteria</taxon>
        <taxon>Bacillati</taxon>
        <taxon>Bacillota</taxon>
        <taxon>Clostridia</taxon>
        <taxon>Eubacteriales</taxon>
        <taxon>Oscillospiraceae</taxon>
        <taxon>Pseudoflavonifractor</taxon>
    </lineage>
</organism>
<evidence type="ECO:0000313" key="3">
    <source>
        <dbReference type="Proteomes" id="UP001464378"/>
    </source>
</evidence>
<sequence>MIKDMRNVFRVQSAMSCNRFLFWLKKIPLIRRLFPDRVYAASAGKQRLMAVVEVLKLIAAFAGKFIYLFLCCLLPATLFLGEEVQPETLWLSFLTALFFLSFLGGAFLQSNILTASLVKYTCVRQMGMSARASLAATAGREHLQSFVTFTPALIVFAALLGPGWWAGLLLTVQLAAFRCIGELFHVWVWDRWEKQPGKSFWYIAAVTVTALGGAYATLLLPTPLPMERFLFNPAVYIASVGCGAWAGIWLLRYPHYQALVWKTCRAENVSTAAAKQNAAQAAFRDVQMKESDLRAEDAGGRIAALKGYAYLNGLFFLRHRRLLNRPVKYALGIVAAAVLVGLGGVLFAPDTMTGLMAEFPTRFLPIFVFIMYLICNTLGQRICKAMFYNCDISLLRYGWYRERKVLLRNFTIRLGQVARRNLLVAAAICVGAAAVTLAAGAPLSGALALFCLAVLSLAVFFSVHPLFLYYIFQPYTAQLAVKNPFFGILNWVVYFVCWMCLQVKQPTGVFTLAVVACTVAYSAVALAVVWNRAEKTFRIK</sequence>
<feature type="transmembrane region" description="Helical" evidence="1">
    <location>
        <begin position="230"/>
        <end position="251"/>
    </location>
</feature>